<proteinExistence type="predicted"/>
<keyword evidence="3" id="KW-1185">Reference proteome</keyword>
<protein>
    <submittedName>
        <fullName evidence="1">Uncharacterized protein</fullName>
    </submittedName>
</protein>
<dbReference type="AlphaFoldDB" id="A0A238HG98"/>
<evidence type="ECO:0000313" key="1">
    <source>
        <dbReference type="EMBL" id="SMQ12678.1"/>
    </source>
</evidence>
<reference evidence="1" key="1">
    <citation type="submission" date="2017-05" db="EMBL/GenBank/DDBJ databases">
        <authorList>
            <person name="Song R."/>
            <person name="Chenine A.L."/>
            <person name="Ruprecht R.M."/>
        </authorList>
    </citation>
    <scope>NUCLEOTIDE SEQUENCE</scope>
    <source>
        <strain evidence="1">Kingella_eburonensis</strain>
    </source>
</reference>
<evidence type="ECO:0000313" key="2">
    <source>
        <dbReference type="EMBL" id="SNB75393.1"/>
    </source>
</evidence>
<dbReference type="STRING" id="1522312.GCA_900177895_00685"/>
<dbReference type="GeneID" id="83624729"/>
<sequence length="144" mass="16106">MHTLNLTQSPITLVSLTETQTLALTLSQIEQQLAQFPPTDYAWETAIQTVEDALFPLRDWQHQAQPVIITGADTLCCLPHTTQGNQAHISRDTLEHAFAIIAGYRPKNGLLPLPETVPFCALLLFIREWAHHLNFEDVIITIAA</sequence>
<dbReference type="RefSeq" id="WP_032137954.1">
    <property type="nucleotide sequence ID" value="NZ_CCNJ01000071.1"/>
</dbReference>
<dbReference type="EMBL" id="FXUV02000035">
    <property type="protein sequence ID" value="SNB75393.1"/>
    <property type="molecule type" value="Genomic_DNA"/>
</dbReference>
<dbReference type="EMBL" id="FXUV01000029">
    <property type="protein sequence ID" value="SMQ12678.1"/>
    <property type="molecule type" value="Genomic_DNA"/>
</dbReference>
<dbReference type="OrthoDB" id="6504658at2"/>
<accession>A0A238HG98</accession>
<gene>
    <name evidence="1" type="ORF">KEBURONENSIS_01579</name>
    <name evidence="2" type="ORF">KEBURONENSIS_01588</name>
</gene>
<evidence type="ECO:0000313" key="3">
    <source>
        <dbReference type="Proteomes" id="UP000215450"/>
    </source>
</evidence>
<organism evidence="1">
    <name type="scientific">Kingella negevensis</name>
    <dbReference type="NCBI Taxonomy" id="1522312"/>
    <lineage>
        <taxon>Bacteria</taxon>
        <taxon>Pseudomonadati</taxon>
        <taxon>Pseudomonadota</taxon>
        <taxon>Betaproteobacteria</taxon>
        <taxon>Neisseriales</taxon>
        <taxon>Neisseriaceae</taxon>
        <taxon>Kingella</taxon>
    </lineage>
</organism>
<name>A0A238HG98_9NEIS</name>
<dbReference type="Proteomes" id="UP000215450">
    <property type="component" value="Unassembled WGS sequence"/>
</dbReference>
<reference evidence="2 3" key="2">
    <citation type="submission" date="2017-06" db="EMBL/GenBank/DDBJ databases">
        <authorList>
            <person name="Kim H.J."/>
            <person name="Triplett B.A."/>
        </authorList>
    </citation>
    <scope>NUCLEOTIDE SEQUENCE [LARGE SCALE GENOMIC DNA]</scope>
    <source>
        <strain evidence="2">Kingella_eburonensis</strain>
    </source>
</reference>